<gene>
    <name evidence="2" type="ORF">NPIL_286491</name>
</gene>
<proteinExistence type="predicted"/>
<name>A0A8X6P8H7_NEPPI</name>
<dbReference type="EMBL" id="BMAW01066886">
    <property type="protein sequence ID" value="GFT57028.1"/>
    <property type="molecule type" value="Genomic_DNA"/>
</dbReference>
<sequence length="98" mass="10952">MFSQKICVFFLYCLALAASDCAMIGGGSGRFINLGKTIFPPLQHIPGISPLSFITLQNRHVTDMDFTRTVLMDVGEGRQHFSLSYQQSIREECATYVL</sequence>
<feature type="chain" id="PRO_5036495208" evidence="1">
    <location>
        <begin position="18"/>
        <end position="98"/>
    </location>
</feature>
<organism evidence="2 3">
    <name type="scientific">Nephila pilipes</name>
    <name type="common">Giant wood spider</name>
    <name type="synonym">Nephila maculata</name>
    <dbReference type="NCBI Taxonomy" id="299642"/>
    <lineage>
        <taxon>Eukaryota</taxon>
        <taxon>Metazoa</taxon>
        <taxon>Ecdysozoa</taxon>
        <taxon>Arthropoda</taxon>
        <taxon>Chelicerata</taxon>
        <taxon>Arachnida</taxon>
        <taxon>Araneae</taxon>
        <taxon>Araneomorphae</taxon>
        <taxon>Entelegynae</taxon>
        <taxon>Araneoidea</taxon>
        <taxon>Nephilidae</taxon>
        <taxon>Nephila</taxon>
    </lineage>
</organism>
<evidence type="ECO:0000256" key="1">
    <source>
        <dbReference type="SAM" id="SignalP"/>
    </source>
</evidence>
<accession>A0A8X6P8H7</accession>
<feature type="signal peptide" evidence="1">
    <location>
        <begin position="1"/>
        <end position="17"/>
    </location>
</feature>
<dbReference type="AlphaFoldDB" id="A0A8X6P8H7"/>
<evidence type="ECO:0000313" key="3">
    <source>
        <dbReference type="Proteomes" id="UP000887013"/>
    </source>
</evidence>
<dbReference type="Proteomes" id="UP000887013">
    <property type="component" value="Unassembled WGS sequence"/>
</dbReference>
<comment type="caution">
    <text evidence="2">The sequence shown here is derived from an EMBL/GenBank/DDBJ whole genome shotgun (WGS) entry which is preliminary data.</text>
</comment>
<reference evidence="2" key="1">
    <citation type="submission" date="2020-08" db="EMBL/GenBank/DDBJ databases">
        <title>Multicomponent nature underlies the extraordinary mechanical properties of spider dragline silk.</title>
        <authorList>
            <person name="Kono N."/>
            <person name="Nakamura H."/>
            <person name="Mori M."/>
            <person name="Yoshida Y."/>
            <person name="Ohtoshi R."/>
            <person name="Malay A.D."/>
            <person name="Moran D.A.P."/>
            <person name="Tomita M."/>
            <person name="Numata K."/>
            <person name="Arakawa K."/>
        </authorList>
    </citation>
    <scope>NUCLEOTIDE SEQUENCE</scope>
</reference>
<keyword evidence="1" id="KW-0732">Signal</keyword>
<protein>
    <submittedName>
        <fullName evidence="2">Uncharacterized protein</fullName>
    </submittedName>
</protein>
<keyword evidence="3" id="KW-1185">Reference proteome</keyword>
<evidence type="ECO:0000313" key="2">
    <source>
        <dbReference type="EMBL" id="GFT57028.1"/>
    </source>
</evidence>